<accession>A0ABV5Q0R5</accession>
<dbReference type="Proteomes" id="UP001589646">
    <property type="component" value="Unassembled WGS sequence"/>
</dbReference>
<evidence type="ECO:0000256" key="1">
    <source>
        <dbReference type="SAM" id="MobiDB-lite"/>
    </source>
</evidence>
<dbReference type="EMBL" id="JBHMCE010000006">
    <property type="protein sequence ID" value="MFB9529053.1"/>
    <property type="molecule type" value="Genomic_DNA"/>
</dbReference>
<reference evidence="2 3" key="1">
    <citation type="submission" date="2024-09" db="EMBL/GenBank/DDBJ databases">
        <authorList>
            <person name="Sun Q."/>
            <person name="Mori K."/>
        </authorList>
    </citation>
    <scope>NUCLEOTIDE SEQUENCE [LARGE SCALE GENOMIC DNA]</scope>
    <source>
        <strain evidence="2 3">JCM 3323</strain>
    </source>
</reference>
<name>A0ABV5Q0R5_9ACTN</name>
<protein>
    <submittedName>
        <fullName evidence="2">Uncharacterized protein</fullName>
    </submittedName>
</protein>
<evidence type="ECO:0000313" key="2">
    <source>
        <dbReference type="EMBL" id="MFB9529053.1"/>
    </source>
</evidence>
<comment type="caution">
    <text evidence="2">The sequence shown here is derived from an EMBL/GenBank/DDBJ whole genome shotgun (WGS) entry which is preliminary data.</text>
</comment>
<keyword evidence="3" id="KW-1185">Reference proteome</keyword>
<gene>
    <name evidence="2" type="ORF">ACFFRN_20780</name>
</gene>
<dbReference type="RefSeq" id="WP_346128934.1">
    <property type="nucleotide sequence ID" value="NZ_BAAAXC010000015.1"/>
</dbReference>
<sequence>MPRKTFTVDYCDYCASEDKEVEATDTIKINGKEALVCDRHGAPVRKVLVEFEAVAAPITQAEGQRPVTPGRRRSKPAAAASELPSGDVIRAWAREENDKAGETIYVVSETGKLRAVVIDAYKAAHGIS</sequence>
<organism evidence="2 3">
    <name type="scientific">Nonomuraea roseola</name>
    <dbReference type="NCBI Taxonomy" id="46179"/>
    <lineage>
        <taxon>Bacteria</taxon>
        <taxon>Bacillati</taxon>
        <taxon>Actinomycetota</taxon>
        <taxon>Actinomycetes</taxon>
        <taxon>Streptosporangiales</taxon>
        <taxon>Streptosporangiaceae</taxon>
        <taxon>Nonomuraea</taxon>
    </lineage>
</organism>
<proteinExistence type="predicted"/>
<feature type="region of interest" description="Disordered" evidence="1">
    <location>
        <begin position="61"/>
        <end position="82"/>
    </location>
</feature>
<evidence type="ECO:0000313" key="3">
    <source>
        <dbReference type="Proteomes" id="UP001589646"/>
    </source>
</evidence>